<evidence type="ECO:0000313" key="11">
    <source>
        <dbReference type="Proteomes" id="UP000006056"/>
    </source>
</evidence>
<evidence type="ECO:0000256" key="1">
    <source>
        <dbReference type="ARBA" id="ARBA00001913"/>
    </source>
</evidence>
<dbReference type="InterPro" id="IPR000209">
    <property type="entry name" value="Peptidase_S8/S53_dom"/>
</dbReference>
<dbReference type="PANTHER" id="PTHR14218">
    <property type="entry name" value="PROTEASE S8 TRIPEPTIDYL PEPTIDASE I CLN2"/>
    <property type="match status" value="1"/>
</dbReference>
<dbReference type="Gene3D" id="3.40.50.200">
    <property type="entry name" value="Peptidase S8/S53 domain"/>
    <property type="match status" value="1"/>
</dbReference>
<dbReference type="InterPro" id="IPR030400">
    <property type="entry name" value="Sedolisin_dom"/>
</dbReference>
<dbReference type="Pfam" id="PF09286">
    <property type="entry name" value="Pro-kuma_activ"/>
    <property type="match status" value="1"/>
</dbReference>
<dbReference type="SUPFAM" id="SSF52743">
    <property type="entry name" value="Subtilisin-like"/>
    <property type="match status" value="1"/>
</dbReference>
<keyword evidence="11" id="KW-1185">Reference proteome</keyword>
<dbReference type="GO" id="GO:0046872">
    <property type="term" value="F:metal ion binding"/>
    <property type="evidence" value="ECO:0007669"/>
    <property type="project" value="UniProtKB-KW"/>
</dbReference>
<feature type="chain" id="PRO_5003684994" evidence="8">
    <location>
        <begin position="26"/>
        <end position="597"/>
    </location>
</feature>
<keyword evidence="2 10" id="KW-0645">Protease</keyword>
<evidence type="ECO:0000256" key="3">
    <source>
        <dbReference type="ARBA" id="ARBA00022723"/>
    </source>
</evidence>
<dbReference type="PROSITE" id="PS00138">
    <property type="entry name" value="SUBTILASE_SER"/>
    <property type="match status" value="1"/>
</dbReference>
<evidence type="ECO:0000256" key="6">
    <source>
        <dbReference type="ARBA" id="ARBA00022837"/>
    </source>
</evidence>
<evidence type="ECO:0000256" key="2">
    <source>
        <dbReference type="ARBA" id="ARBA00022670"/>
    </source>
</evidence>
<dbReference type="OrthoDB" id="9002785at2"/>
<feature type="domain" description="Peptidase S53" evidence="9">
    <location>
        <begin position="190"/>
        <end position="586"/>
    </location>
</feature>
<accession>I3ZL51</accession>
<name>I3ZL51_TERRK</name>
<evidence type="ECO:0000256" key="5">
    <source>
        <dbReference type="ARBA" id="ARBA00022825"/>
    </source>
</evidence>
<evidence type="ECO:0000259" key="9">
    <source>
        <dbReference type="PROSITE" id="PS51695"/>
    </source>
</evidence>
<dbReference type="EMBL" id="CP003379">
    <property type="protein sequence ID" value="AFL89969.1"/>
    <property type="molecule type" value="Genomic_DNA"/>
</dbReference>
<evidence type="ECO:0000256" key="8">
    <source>
        <dbReference type="SAM" id="SignalP"/>
    </source>
</evidence>
<dbReference type="Proteomes" id="UP000006056">
    <property type="component" value="Chromosome"/>
</dbReference>
<feature type="signal peptide" evidence="8">
    <location>
        <begin position="1"/>
        <end position="25"/>
    </location>
</feature>
<keyword evidence="5" id="KW-0720">Serine protease</keyword>
<gene>
    <name evidence="10" type="ordered locus">Terro_3758</name>
</gene>
<dbReference type="GO" id="GO:0004252">
    <property type="term" value="F:serine-type endopeptidase activity"/>
    <property type="evidence" value="ECO:0007669"/>
    <property type="project" value="InterPro"/>
</dbReference>
<keyword evidence="6" id="KW-0106">Calcium</keyword>
<dbReference type="KEGG" id="trs:Terro_3758"/>
<dbReference type="RefSeq" id="WP_014787229.1">
    <property type="nucleotide sequence ID" value="NC_018014.1"/>
</dbReference>
<dbReference type="InterPro" id="IPR023828">
    <property type="entry name" value="Peptidase_S8_Ser-AS"/>
</dbReference>
<dbReference type="HOGENOM" id="CLU_517720_0_0_0"/>
<sequence length="597" mass="62153">MIRTILPRSVVALCLVAVSTGALHAAEKAMDKGRAAAGQSVSFNVYLPLQNRAALESQIAKIHDSSSPQYHHWMTPAEFTAKFAPTAAQVAAVQKQLAAQGLTATAVGPQRLQVSGPASAVESALQTQLHAGSFANGRKTVMAASQPVVSGALAQQGAVISGLSGFVRMRAFAHKAASVIPSNRYSPTGAYWFTDLKQAYNWPSYKTYTGKGTTIGILMAGDFNPADMTQYFSHEKLATPKFSTVQINGGAPYDPDGSFETHLDLQQSGGMAPNANVILYNVPDLADDNILAGLAKIVNDNQADVVSMSFGGPEAFYTAAYNGGTDYTYLLQEENDLMAQGVAQGITFVASSGDAGALTSFPVACFDGIPDCGAALPSAMFPASSPNVVGVGGTNLVTTYTSSTDLNSAYVRESAFADPLVGDIFYGTSSTGQYWGSGGGDSVLFKKPLFQALTNTGNARFRTVPDVSLHMGGCPGGAISCGADDSADVAVIGGQAVGVIGTSASAPDFAGLTALAVQRFGTRMGNENYYIYALALSHQIGLTRNVFHQGIPGFNGLYYTTPKGYNRVLGNGTVSARDFLLAPFVPAAGKPQTPSNP</sequence>
<comment type="cofactor">
    <cofactor evidence="1">
        <name>Ca(2+)</name>
        <dbReference type="ChEBI" id="CHEBI:29108"/>
    </cofactor>
</comment>
<dbReference type="Pfam" id="PF00082">
    <property type="entry name" value="Peptidase_S8"/>
    <property type="match status" value="1"/>
</dbReference>
<dbReference type="InterPro" id="IPR050819">
    <property type="entry name" value="Tripeptidyl-peptidase_I"/>
</dbReference>
<dbReference type="InterPro" id="IPR015366">
    <property type="entry name" value="S53_propep"/>
</dbReference>
<dbReference type="SMART" id="SM00944">
    <property type="entry name" value="Pro-kuma_activ"/>
    <property type="match status" value="1"/>
</dbReference>
<dbReference type="CDD" id="cd04056">
    <property type="entry name" value="Peptidases_S53"/>
    <property type="match status" value="1"/>
</dbReference>
<reference evidence="10 11" key="1">
    <citation type="submission" date="2012-06" db="EMBL/GenBank/DDBJ databases">
        <title>Complete genome of Terriglobus roseus DSM 18391.</title>
        <authorList>
            <consortium name="US DOE Joint Genome Institute (JGI-PGF)"/>
            <person name="Lucas S."/>
            <person name="Copeland A."/>
            <person name="Lapidus A."/>
            <person name="Glavina del Rio T."/>
            <person name="Dalin E."/>
            <person name="Tice H."/>
            <person name="Bruce D."/>
            <person name="Goodwin L."/>
            <person name="Pitluck S."/>
            <person name="Peters L."/>
            <person name="Mikhailova N."/>
            <person name="Munk A.C.C."/>
            <person name="Kyrpides N."/>
            <person name="Mavromatis K."/>
            <person name="Ivanova N."/>
            <person name="Brettin T."/>
            <person name="Detter J.C."/>
            <person name="Han C."/>
            <person name="Larimer F."/>
            <person name="Land M."/>
            <person name="Hauser L."/>
            <person name="Markowitz V."/>
            <person name="Cheng J.-F."/>
            <person name="Hugenholtz P."/>
            <person name="Woyke T."/>
            <person name="Wu D."/>
            <person name="Brambilla E."/>
            <person name="Klenk H.-P."/>
            <person name="Eisen J.A."/>
        </authorList>
    </citation>
    <scope>NUCLEOTIDE SEQUENCE [LARGE SCALE GENOMIC DNA]</scope>
    <source>
        <strain evidence="11">DSM 18391 / NRRL B-41598 / KBS 63</strain>
    </source>
</reference>
<dbReference type="PANTHER" id="PTHR14218:SF15">
    <property type="entry name" value="TRIPEPTIDYL-PEPTIDASE 1"/>
    <property type="match status" value="1"/>
</dbReference>
<evidence type="ECO:0000256" key="7">
    <source>
        <dbReference type="ARBA" id="ARBA00023145"/>
    </source>
</evidence>
<dbReference type="PROSITE" id="PS51695">
    <property type="entry name" value="SEDOLISIN"/>
    <property type="match status" value="1"/>
</dbReference>
<keyword evidence="3" id="KW-0479">Metal-binding</keyword>
<dbReference type="AlphaFoldDB" id="I3ZL51"/>
<evidence type="ECO:0000313" key="10">
    <source>
        <dbReference type="EMBL" id="AFL89969.1"/>
    </source>
</evidence>
<organism evidence="10 11">
    <name type="scientific">Terriglobus roseus (strain DSM 18391 / NRRL B-41598 / KBS 63)</name>
    <dbReference type="NCBI Taxonomy" id="926566"/>
    <lineage>
        <taxon>Bacteria</taxon>
        <taxon>Pseudomonadati</taxon>
        <taxon>Acidobacteriota</taxon>
        <taxon>Terriglobia</taxon>
        <taxon>Terriglobales</taxon>
        <taxon>Acidobacteriaceae</taxon>
        <taxon>Terriglobus</taxon>
    </lineage>
</organism>
<dbReference type="SUPFAM" id="SSF54897">
    <property type="entry name" value="Protease propeptides/inhibitors"/>
    <property type="match status" value="1"/>
</dbReference>
<dbReference type="GO" id="GO:0006508">
    <property type="term" value="P:proteolysis"/>
    <property type="evidence" value="ECO:0007669"/>
    <property type="project" value="UniProtKB-KW"/>
</dbReference>
<dbReference type="CDD" id="cd11377">
    <property type="entry name" value="Pro-peptidase_S53"/>
    <property type="match status" value="1"/>
</dbReference>
<keyword evidence="4" id="KW-0378">Hydrolase</keyword>
<dbReference type="InterPro" id="IPR036852">
    <property type="entry name" value="Peptidase_S8/S53_dom_sf"/>
</dbReference>
<dbReference type="eggNOG" id="COG4934">
    <property type="taxonomic scope" value="Bacteria"/>
</dbReference>
<proteinExistence type="predicted"/>
<keyword evidence="8" id="KW-0732">Signal</keyword>
<evidence type="ECO:0000256" key="4">
    <source>
        <dbReference type="ARBA" id="ARBA00022801"/>
    </source>
</evidence>
<protein>
    <submittedName>
        <fullName evidence="10">Putative protease</fullName>
    </submittedName>
</protein>
<dbReference type="GO" id="GO:0008240">
    <property type="term" value="F:tripeptidyl-peptidase activity"/>
    <property type="evidence" value="ECO:0007669"/>
    <property type="project" value="TreeGrafter"/>
</dbReference>
<keyword evidence="7" id="KW-0865">Zymogen</keyword>